<dbReference type="PANTHER" id="PTHR34235:SF3">
    <property type="entry name" value="SLR1203 PROTEIN"/>
    <property type="match status" value="1"/>
</dbReference>
<organism evidence="1 2">
    <name type="scientific">Coleofasciculus chthonoplastes PCC 7420</name>
    <dbReference type="NCBI Taxonomy" id="118168"/>
    <lineage>
        <taxon>Bacteria</taxon>
        <taxon>Bacillati</taxon>
        <taxon>Cyanobacteriota</taxon>
        <taxon>Cyanophyceae</taxon>
        <taxon>Coleofasciculales</taxon>
        <taxon>Coleofasciculaceae</taxon>
        <taxon>Coleofasciculus</taxon>
    </lineage>
</organism>
<dbReference type="PANTHER" id="PTHR34235">
    <property type="entry name" value="SLR1203 PROTEIN-RELATED"/>
    <property type="match status" value="1"/>
</dbReference>
<dbReference type="AlphaFoldDB" id="B4VU01"/>
<dbReference type="STRING" id="118168.MC7420_6033"/>
<evidence type="ECO:0000313" key="2">
    <source>
        <dbReference type="Proteomes" id="UP000003835"/>
    </source>
</evidence>
<dbReference type="HOGENOM" id="CLU_116670_1_0_3"/>
<dbReference type="Gene3D" id="1.20.1220.20">
    <property type="entry name" value="Uncharcterised protein PF01724"/>
    <property type="match status" value="1"/>
</dbReference>
<dbReference type="RefSeq" id="WP_006101886.1">
    <property type="nucleotide sequence ID" value="NZ_DS989852.1"/>
</dbReference>
<dbReference type="Proteomes" id="UP000003835">
    <property type="component" value="Unassembled WGS sequence"/>
</dbReference>
<dbReference type="eggNOG" id="COG2442">
    <property type="taxonomic scope" value="Bacteria"/>
</dbReference>
<proteinExistence type="predicted"/>
<protein>
    <submittedName>
        <fullName evidence="1">Conserved domain protein, putative</fullName>
    </submittedName>
</protein>
<keyword evidence="2" id="KW-1185">Reference proteome</keyword>
<sequence length="154" mass="18633">MKTSTEQNTSTLYNQDYHLWLETTIQQLRSREFTHVDWENLLDELESIGKNNRRAVKSLLTRLWEHLLKLRYWESEKEYNKNKWKSEITTFRQQIRDELSDSPSLKPYLVEIFPNTYQDAKKVIARLMDKPIQFFPEAPPASSEDVLKEDWFFE</sequence>
<dbReference type="OrthoDB" id="5769308at2"/>
<name>B4VU01_9CYAN</name>
<gene>
    <name evidence="1" type="ORF">MC7420_6033</name>
</gene>
<dbReference type="EMBL" id="DS989852">
    <property type="protein sequence ID" value="EDX74555.1"/>
    <property type="molecule type" value="Genomic_DNA"/>
</dbReference>
<reference evidence="1 2" key="1">
    <citation type="submission" date="2008-07" db="EMBL/GenBank/DDBJ databases">
        <authorList>
            <person name="Tandeau de Marsac N."/>
            <person name="Ferriera S."/>
            <person name="Johnson J."/>
            <person name="Kravitz S."/>
            <person name="Beeson K."/>
            <person name="Sutton G."/>
            <person name="Rogers Y.-H."/>
            <person name="Friedman R."/>
            <person name="Frazier M."/>
            <person name="Venter J.C."/>
        </authorList>
    </citation>
    <scope>NUCLEOTIDE SEQUENCE [LARGE SCALE GENOMIC DNA]</scope>
    <source>
        <strain evidence="1 2">PCC 7420</strain>
    </source>
</reference>
<dbReference type="Pfam" id="PF01724">
    <property type="entry name" value="DUF29"/>
    <property type="match status" value="1"/>
</dbReference>
<evidence type="ECO:0000313" key="1">
    <source>
        <dbReference type="EMBL" id="EDX74555.1"/>
    </source>
</evidence>
<accession>B4VU01</accession>
<dbReference type="InterPro" id="IPR002636">
    <property type="entry name" value="DUF29"/>
</dbReference>